<protein>
    <recommendedName>
        <fullName evidence="1">CRAL-TRIO domain-containing protein</fullName>
    </recommendedName>
</protein>
<dbReference type="GO" id="GO:0008526">
    <property type="term" value="F:phosphatidylinositol transfer activity"/>
    <property type="evidence" value="ECO:0007669"/>
    <property type="project" value="TreeGrafter"/>
</dbReference>
<dbReference type="PANTHER" id="PTHR45824:SF29">
    <property type="entry name" value="GH16843P"/>
    <property type="match status" value="1"/>
</dbReference>
<dbReference type="EMBL" id="SHOA02000013">
    <property type="protein sequence ID" value="TDH65342.1"/>
    <property type="molecule type" value="Genomic_DNA"/>
</dbReference>
<evidence type="ECO:0000259" key="1">
    <source>
        <dbReference type="PROSITE" id="PS50191"/>
    </source>
</evidence>
<comment type="caution">
    <text evidence="2">The sequence shown here is derived from an EMBL/GenBank/DDBJ whole genome shotgun (WGS) entry which is preliminary data.</text>
</comment>
<dbReference type="Gene3D" id="3.40.525.10">
    <property type="entry name" value="CRAL-TRIO lipid binding domain"/>
    <property type="match status" value="1"/>
</dbReference>
<dbReference type="InterPro" id="IPR036865">
    <property type="entry name" value="CRAL-TRIO_dom_sf"/>
</dbReference>
<dbReference type="Pfam" id="PF00650">
    <property type="entry name" value="CRAL_TRIO"/>
    <property type="match status" value="1"/>
</dbReference>
<dbReference type="SMART" id="SM00516">
    <property type="entry name" value="SEC14"/>
    <property type="match status" value="1"/>
</dbReference>
<dbReference type="RefSeq" id="XP_067814841.1">
    <property type="nucleotide sequence ID" value="XM_067961688.1"/>
</dbReference>
<dbReference type="KEGG" id="blac:94347359"/>
<feature type="domain" description="CRAL-TRIO" evidence="1">
    <location>
        <begin position="101"/>
        <end position="264"/>
    </location>
</feature>
<dbReference type="PANTHER" id="PTHR45824">
    <property type="entry name" value="GH16843P"/>
    <property type="match status" value="1"/>
</dbReference>
<dbReference type="Proteomes" id="UP000294530">
    <property type="component" value="Unassembled WGS sequence"/>
</dbReference>
<reference evidence="2 3" key="1">
    <citation type="journal article" date="2021" name="Genome Biol.">
        <title>AFLAP: assembly-free linkage analysis pipeline using k-mers from genome sequencing data.</title>
        <authorList>
            <person name="Fletcher K."/>
            <person name="Zhang L."/>
            <person name="Gil J."/>
            <person name="Han R."/>
            <person name="Cavanaugh K."/>
            <person name="Michelmore R."/>
        </authorList>
    </citation>
    <scope>NUCLEOTIDE SEQUENCE [LARGE SCALE GENOMIC DNA]</scope>
    <source>
        <strain evidence="2 3">SF5</strain>
    </source>
</reference>
<dbReference type="SUPFAM" id="SSF52087">
    <property type="entry name" value="CRAL/TRIO domain"/>
    <property type="match status" value="1"/>
</dbReference>
<name>A0A976IB54_BRELC</name>
<dbReference type="OrthoDB" id="75724at2759"/>
<evidence type="ECO:0000313" key="3">
    <source>
        <dbReference type="Proteomes" id="UP000294530"/>
    </source>
</evidence>
<evidence type="ECO:0000313" key="2">
    <source>
        <dbReference type="EMBL" id="TDH65342.1"/>
    </source>
</evidence>
<dbReference type="CDD" id="cd00170">
    <property type="entry name" value="SEC14"/>
    <property type="match status" value="1"/>
</dbReference>
<organism evidence="2 3">
    <name type="scientific">Bremia lactucae</name>
    <name type="common">Lettuce downy mildew</name>
    <dbReference type="NCBI Taxonomy" id="4779"/>
    <lineage>
        <taxon>Eukaryota</taxon>
        <taxon>Sar</taxon>
        <taxon>Stramenopiles</taxon>
        <taxon>Oomycota</taxon>
        <taxon>Peronosporomycetes</taxon>
        <taxon>Peronosporales</taxon>
        <taxon>Peronosporaceae</taxon>
        <taxon>Bremia</taxon>
    </lineage>
</organism>
<dbReference type="InterPro" id="IPR052578">
    <property type="entry name" value="PI_Transfer_CRAL-TRIO"/>
</dbReference>
<gene>
    <name evidence="2" type="ORF">CCR75_003594</name>
</gene>
<dbReference type="GeneID" id="94347359"/>
<keyword evidence="3" id="KW-1185">Reference proteome</keyword>
<proteinExistence type="predicted"/>
<sequence>MNDRFFQSFLQSHYTKQAQMCQKLNSNALHSLSQVEEDEVHSFRLAIAQAAAVSFEATRVFSNEYLFSVLHVENRAFTHAVTKMARSLKWRRMYQVDTISWKDVKVQLTSGSMYWYGYDVHKRPILWVRAMLKDWQTMSSRRTEEVRAHVYMVEMGCRRFMPPGVTTFTIVTDSSGLGLAQVDYQLMQQLLEVCVNNFPDRIGLVHAGPLTRMLKLMTSWLWPLLPIRLRGKISLLNDCAKELAKHMATDLIPLHMGGTAIHNLREPQVDSLKTHDIMEVSYMIQQQARCMEEIIDR</sequence>
<dbReference type="PROSITE" id="PS50191">
    <property type="entry name" value="CRAL_TRIO"/>
    <property type="match status" value="1"/>
</dbReference>
<dbReference type="AlphaFoldDB" id="A0A976IB54"/>
<dbReference type="InterPro" id="IPR001251">
    <property type="entry name" value="CRAL-TRIO_dom"/>
</dbReference>
<accession>A0A976IB54</accession>